<organism evidence="2 3">
    <name type="scientific">Phytophthora fragariaefolia</name>
    <dbReference type="NCBI Taxonomy" id="1490495"/>
    <lineage>
        <taxon>Eukaryota</taxon>
        <taxon>Sar</taxon>
        <taxon>Stramenopiles</taxon>
        <taxon>Oomycota</taxon>
        <taxon>Peronosporomycetes</taxon>
        <taxon>Peronosporales</taxon>
        <taxon>Peronosporaceae</taxon>
        <taxon>Phytophthora</taxon>
    </lineage>
</organism>
<dbReference type="AlphaFoldDB" id="A0A9W6X892"/>
<proteinExistence type="predicted"/>
<gene>
    <name evidence="2" type="ORF">Pfra01_000831900</name>
</gene>
<feature type="region of interest" description="Disordered" evidence="1">
    <location>
        <begin position="58"/>
        <end position="80"/>
    </location>
</feature>
<sequence>MTMESSNEAEAETTVVLDADYDGSCIVESPANGMDSDLDGDGADSEDWFVETEGVEQLLEDRGGPEDESDVWSGDDDGLNGEALLHRQKKSAQRKLQRERLNASLATLIRD</sequence>
<feature type="compositionally biased region" description="Acidic residues" evidence="1">
    <location>
        <begin position="66"/>
        <end position="79"/>
    </location>
</feature>
<reference evidence="2" key="1">
    <citation type="submission" date="2023-04" db="EMBL/GenBank/DDBJ databases">
        <title>Phytophthora fragariaefolia NBRC 109709.</title>
        <authorList>
            <person name="Ichikawa N."/>
            <person name="Sato H."/>
            <person name="Tonouchi N."/>
        </authorList>
    </citation>
    <scope>NUCLEOTIDE SEQUENCE</scope>
    <source>
        <strain evidence="2">NBRC 109709</strain>
    </source>
</reference>
<evidence type="ECO:0000313" key="2">
    <source>
        <dbReference type="EMBL" id="GMF33478.1"/>
    </source>
</evidence>
<evidence type="ECO:0000313" key="3">
    <source>
        <dbReference type="Proteomes" id="UP001165121"/>
    </source>
</evidence>
<name>A0A9W6X892_9STRA</name>
<accession>A0A9W6X892</accession>
<keyword evidence="3" id="KW-1185">Reference proteome</keyword>
<protein>
    <submittedName>
        <fullName evidence="2">Unnamed protein product</fullName>
    </submittedName>
</protein>
<dbReference type="Proteomes" id="UP001165121">
    <property type="component" value="Unassembled WGS sequence"/>
</dbReference>
<comment type="caution">
    <text evidence="2">The sequence shown here is derived from an EMBL/GenBank/DDBJ whole genome shotgun (WGS) entry which is preliminary data.</text>
</comment>
<evidence type="ECO:0000256" key="1">
    <source>
        <dbReference type="SAM" id="MobiDB-lite"/>
    </source>
</evidence>
<dbReference type="OrthoDB" id="128095at2759"/>
<dbReference type="EMBL" id="BSXT01000742">
    <property type="protein sequence ID" value="GMF33478.1"/>
    <property type="molecule type" value="Genomic_DNA"/>
</dbReference>